<dbReference type="Proteomes" id="UP000435112">
    <property type="component" value="Unassembled WGS sequence"/>
</dbReference>
<gene>
    <name evidence="3" type="ORF">PR002_g20619</name>
</gene>
<keyword evidence="2" id="KW-0732">Signal</keyword>
<feature type="compositionally biased region" description="Low complexity" evidence="1">
    <location>
        <begin position="28"/>
        <end position="43"/>
    </location>
</feature>
<dbReference type="EMBL" id="QXFU01001986">
    <property type="protein sequence ID" value="KAE8992221.1"/>
    <property type="molecule type" value="Genomic_DNA"/>
</dbReference>
<dbReference type="AlphaFoldDB" id="A0A6A3JC64"/>
<name>A0A6A3JC64_9STRA</name>
<evidence type="ECO:0000313" key="4">
    <source>
        <dbReference type="Proteomes" id="UP000435112"/>
    </source>
</evidence>
<proteinExistence type="predicted"/>
<sequence length="69" mass="7380">MAPPAAQARYLRLCYLAGVLLTFELDSQQSTSNRSSSTAAVTTKPPPPSPHQLLSFFSRCQVVTLGVDG</sequence>
<comment type="caution">
    <text evidence="3">The sequence shown here is derived from an EMBL/GenBank/DDBJ whole genome shotgun (WGS) entry which is preliminary data.</text>
</comment>
<feature type="chain" id="PRO_5025534981" description="Secreted protein" evidence="2">
    <location>
        <begin position="23"/>
        <end position="69"/>
    </location>
</feature>
<evidence type="ECO:0000256" key="2">
    <source>
        <dbReference type="SAM" id="SignalP"/>
    </source>
</evidence>
<feature type="signal peptide" evidence="2">
    <location>
        <begin position="1"/>
        <end position="22"/>
    </location>
</feature>
<protein>
    <recommendedName>
        <fullName evidence="5">Secreted protein</fullName>
    </recommendedName>
</protein>
<reference evidence="3 4" key="1">
    <citation type="submission" date="2018-09" db="EMBL/GenBank/DDBJ databases">
        <title>Genomic investigation of the strawberry pathogen Phytophthora fragariae indicates pathogenicity is determined by transcriptional variation in three key races.</title>
        <authorList>
            <person name="Adams T.M."/>
            <person name="Armitage A.D."/>
            <person name="Sobczyk M.K."/>
            <person name="Bates H.J."/>
            <person name="Dunwell J.M."/>
            <person name="Nellist C.F."/>
            <person name="Harrison R.J."/>
        </authorList>
    </citation>
    <scope>NUCLEOTIDE SEQUENCE [LARGE SCALE GENOMIC DNA]</scope>
    <source>
        <strain evidence="3 4">SCRP324</strain>
    </source>
</reference>
<accession>A0A6A3JC64</accession>
<evidence type="ECO:0000313" key="3">
    <source>
        <dbReference type="EMBL" id="KAE8992221.1"/>
    </source>
</evidence>
<feature type="region of interest" description="Disordered" evidence="1">
    <location>
        <begin position="28"/>
        <end position="50"/>
    </location>
</feature>
<evidence type="ECO:0008006" key="5">
    <source>
        <dbReference type="Google" id="ProtNLM"/>
    </source>
</evidence>
<evidence type="ECO:0000256" key="1">
    <source>
        <dbReference type="SAM" id="MobiDB-lite"/>
    </source>
</evidence>
<organism evidence="3 4">
    <name type="scientific">Phytophthora rubi</name>
    <dbReference type="NCBI Taxonomy" id="129364"/>
    <lineage>
        <taxon>Eukaryota</taxon>
        <taxon>Sar</taxon>
        <taxon>Stramenopiles</taxon>
        <taxon>Oomycota</taxon>
        <taxon>Peronosporomycetes</taxon>
        <taxon>Peronosporales</taxon>
        <taxon>Peronosporaceae</taxon>
        <taxon>Phytophthora</taxon>
    </lineage>
</organism>